<name>V9LZC6_9CAUD</name>
<keyword evidence="2" id="KW-1185">Reference proteome</keyword>
<evidence type="ECO:0000313" key="2">
    <source>
        <dbReference type="Proteomes" id="UP000272155"/>
    </source>
</evidence>
<organism evidence="1 2">
    <name type="scientific">Vibrio phage VP4B</name>
    <dbReference type="NCBI Taxonomy" id="1262540"/>
    <lineage>
        <taxon>Viruses</taxon>
        <taxon>Duplodnaviria</taxon>
        <taxon>Heunggongvirae</taxon>
        <taxon>Uroviricota</taxon>
        <taxon>Caudoviricetes</taxon>
        <taxon>Chimalliviridae</taxon>
        <taxon>Gorgonvirinae</taxon>
        <taxon>Tidunavirus</taxon>
        <taxon>Tidunavirus VP4B</taxon>
    </lineage>
</organism>
<dbReference type="EMBL" id="KC131130">
    <property type="protein sequence ID" value="AGB07184.1"/>
    <property type="molecule type" value="Genomic_DNA"/>
</dbReference>
<dbReference type="Proteomes" id="UP000272155">
    <property type="component" value="Segment"/>
</dbReference>
<dbReference type="OrthoDB" id="36587at10239"/>
<proteinExistence type="predicted"/>
<reference evidence="1 2" key="1">
    <citation type="submission" date="2012-11" db="EMBL/GenBank/DDBJ databases">
        <title>Complete genome sequence of a novel phiKZ-like Vibrio phage.</title>
        <authorList>
            <person name="Luo Z."/>
            <person name="Yu Y."/>
        </authorList>
    </citation>
    <scope>NUCLEOTIDE SEQUENCE [LARGE SCALE GENOMIC DNA]</scope>
</reference>
<evidence type="ECO:0000313" key="1">
    <source>
        <dbReference type="EMBL" id="AGB07184.1"/>
    </source>
</evidence>
<accession>V9LZC6</accession>
<protein>
    <submittedName>
        <fullName evidence="1">Uncharacterized protein</fullName>
    </submittedName>
</protein>
<dbReference type="GeneID" id="40102946"/>
<sequence length="70" mass="7884">MLSQVLENLIRLDLSNDFPWLTTAHELKALGVILVEAMDDLLTGNSIISYQPVPKTKFPQAMVVECVREQ</sequence>
<dbReference type="KEGG" id="vg:40102946"/>
<dbReference type="RefSeq" id="YP_009626046.1">
    <property type="nucleotide sequence ID" value="NC_042136.1"/>
</dbReference>